<organism evidence="5 6">
    <name type="scientific">Candidatus Nitrospira nitrificans</name>
    <dbReference type="NCBI Taxonomy" id="1742973"/>
    <lineage>
        <taxon>Bacteria</taxon>
        <taxon>Pseudomonadati</taxon>
        <taxon>Nitrospirota</taxon>
        <taxon>Nitrospiria</taxon>
        <taxon>Nitrospirales</taxon>
        <taxon>Nitrospiraceae</taxon>
        <taxon>Nitrospira</taxon>
    </lineage>
</organism>
<dbReference type="EMBL" id="CZPZ01000004">
    <property type="protein sequence ID" value="CUS33035.1"/>
    <property type="molecule type" value="Genomic_DNA"/>
</dbReference>
<dbReference type="InterPro" id="IPR041492">
    <property type="entry name" value="HAD_2"/>
</dbReference>
<dbReference type="Gene3D" id="1.10.150.240">
    <property type="entry name" value="Putative phosphatase, domain 2"/>
    <property type="match status" value="1"/>
</dbReference>
<dbReference type="SUPFAM" id="SSF56784">
    <property type="entry name" value="HAD-like"/>
    <property type="match status" value="1"/>
</dbReference>
<dbReference type="CDD" id="cd07505">
    <property type="entry name" value="HAD_BPGM-like"/>
    <property type="match status" value="1"/>
</dbReference>
<dbReference type="SFLD" id="SFLDS00003">
    <property type="entry name" value="Haloacid_Dehalogenase"/>
    <property type="match status" value="1"/>
</dbReference>
<dbReference type="InterPro" id="IPR023198">
    <property type="entry name" value="PGP-like_dom2"/>
</dbReference>
<dbReference type="STRING" id="1742973.COMA2_120035"/>
<gene>
    <name evidence="5" type="ORF">COMA2_120035</name>
</gene>
<dbReference type="InterPro" id="IPR023214">
    <property type="entry name" value="HAD_sf"/>
</dbReference>
<dbReference type="InterPro" id="IPR006439">
    <property type="entry name" value="HAD-SF_hydro_IA"/>
</dbReference>
<dbReference type="PANTHER" id="PTHR46193">
    <property type="entry name" value="6-PHOSPHOGLUCONATE PHOSPHATASE"/>
    <property type="match status" value="1"/>
</dbReference>
<dbReference type="OrthoDB" id="9797743at2"/>
<dbReference type="RefSeq" id="WP_090894818.1">
    <property type="nucleotide sequence ID" value="NZ_CZPZ01000004.1"/>
</dbReference>
<evidence type="ECO:0000256" key="1">
    <source>
        <dbReference type="ARBA" id="ARBA00001946"/>
    </source>
</evidence>
<dbReference type="AlphaFoldDB" id="A0A0S4LB14"/>
<dbReference type="Pfam" id="PF13419">
    <property type="entry name" value="HAD_2"/>
    <property type="match status" value="1"/>
</dbReference>
<comment type="cofactor">
    <cofactor evidence="1">
        <name>Mg(2+)</name>
        <dbReference type="ChEBI" id="CHEBI:18420"/>
    </cofactor>
</comment>
<sequence length="227" mass="24830">MHAVIFDFDGVIADTEPLHFESLRRTLADIEINLTEQDYYADYLGFDDRGCILEALRINRRPTSPSLLQELMAKKAAAYMTSIQDHLVIFPGVREFVEAAAATYPIAIASGALRAEIELVLEQIGIRKAFGHITSAEDVAQGKPNPEPFLQALTGLNRHQSAAAIFPHSCLVIEDSLPGIRAAKAAGMKVLAVTNTHTAQDLHEADAISSGLSETRLQDVRARLWPT</sequence>
<accession>A0A0S4LB14</accession>
<dbReference type="Proteomes" id="UP000198736">
    <property type="component" value="Unassembled WGS sequence"/>
</dbReference>
<dbReference type="InterPro" id="IPR036412">
    <property type="entry name" value="HAD-like_sf"/>
</dbReference>
<name>A0A0S4LB14_9BACT</name>
<proteinExistence type="inferred from homology"/>
<keyword evidence="4" id="KW-0460">Magnesium</keyword>
<evidence type="ECO:0000256" key="4">
    <source>
        <dbReference type="ARBA" id="ARBA00022842"/>
    </source>
</evidence>
<comment type="similarity">
    <text evidence="2">Belongs to the HAD-like hydrolase superfamily. CbbY/CbbZ/Gph/YieH family.</text>
</comment>
<dbReference type="InterPro" id="IPR051600">
    <property type="entry name" value="Beta-PGM-like"/>
</dbReference>
<evidence type="ECO:0000313" key="5">
    <source>
        <dbReference type="EMBL" id="CUS33035.1"/>
    </source>
</evidence>
<keyword evidence="6" id="KW-1185">Reference proteome</keyword>
<evidence type="ECO:0000313" key="6">
    <source>
        <dbReference type="Proteomes" id="UP000198736"/>
    </source>
</evidence>
<dbReference type="GO" id="GO:0046872">
    <property type="term" value="F:metal ion binding"/>
    <property type="evidence" value="ECO:0007669"/>
    <property type="project" value="UniProtKB-KW"/>
</dbReference>
<protein>
    <submittedName>
        <fullName evidence="5">Putative Beta-phosphoglucomutase</fullName>
        <ecNumber evidence="5">5.4.2.6</ecNumber>
    </submittedName>
</protein>
<keyword evidence="5" id="KW-0413">Isomerase</keyword>
<dbReference type="EC" id="5.4.2.6" evidence="5"/>
<dbReference type="SFLD" id="SFLDG01135">
    <property type="entry name" value="C1.5.6:_HAD__Beta-PGM__Phospha"/>
    <property type="match status" value="1"/>
</dbReference>
<dbReference type="NCBIfam" id="TIGR01509">
    <property type="entry name" value="HAD-SF-IA-v3"/>
    <property type="match status" value="1"/>
</dbReference>
<evidence type="ECO:0000256" key="2">
    <source>
        <dbReference type="ARBA" id="ARBA00006171"/>
    </source>
</evidence>
<keyword evidence="3" id="KW-0479">Metal-binding</keyword>
<dbReference type="GO" id="GO:0008801">
    <property type="term" value="F:beta-phosphoglucomutase activity"/>
    <property type="evidence" value="ECO:0007669"/>
    <property type="project" value="UniProtKB-EC"/>
</dbReference>
<dbReference type="PANTHER" id="PTHR46193:SF21">
    <property type="entry name" value="SLL1138 PROTEIN"/>
    <property type="match status" value="1"/>
</dbReference>
<evidence type="ECO:0000256" key="3">
    <source>
        <dbReference type="ARBA" id="ARBA00022723"/>
    </source>
</evidence>
<dbReference type="Gene3D" id="3.40.50.1000">
    <property type="entry name" value="HAD superfamily/HAD-like"/>
    <property type="match status" value="1"/>
</dbReference>
<dbReference type="SFLD" id="SFLDG01129">
    <property type="entry name" value="C1.5:_HAD__Beta-PGM__Phosphata"/>
    <property type="match status" value="1"/>
</dbReference>
<reference evidence="6" key="1">
    <citation type="submission" date="2015-10" db="EMBL/GenBank/DDBJ databases">
        <authorList>
            <person name="Luecker S."/>
            <person name="Luecker S."/>
        </authorList>
    </citation>
    <scope>NUCLEOTIDE SEQUENCE [LARGE SCALE GENOMIC DNA]</scope>
</reference>